<dbReference type="OrthoDB" id="9808507at2"/>
<dbReference type="PATRIC" id="fig|1279009.4.peg.753"/>
<dbReference type="eggNOG" id="COG2067">
    <property type="taxonomic scope" value="Bacteria"/>
</dbReference>
<accession>M7N661</accession>
<dbReference type="RefSeq" id="WP_009194147.1">
    <property type="nucleotide sequence ID" value="NZ_AODQ01000011.1"/>
</dbReference>
<dbReference type="PROSITE" id="PS51257">
    <property type="entry name" value="PROKAR_LIPOPROTEIN"/>
    <property type="match status" value="1"/>
</dbReference>
<dbReference type="Proteomes" id="UP000011910">
    <property type="component" value="Unassembled WGS sequence"/>
</dbReference>
<dbReference type="Gene3D" id="2.40.160.60">
    <property type="entry name" value="Outer membrane protein transport protein (OMPP1/FadL/TodX)"/>
    <property type="match status" value="1"/>
</dbReference>
<evidence type="ECO:0000256" key="1">
    <source>
        <dbReference type="SAM" id="SignalP"/>
    </source>
</evidence>
<keyword evidence="1" id="KW-0732">Signal</keyword>
<feature type="chain" id="PRO_5004081685" description="Outer membrane protein transport protein (OMPP1/FadL/TodX)" evidence="1">
    <location>
        <begin position="21"/>
        <end position="362"/>
    </location>
</feature>
<dbReference type="AlphaFoldDB" id="M7N661"/>
<reference evidence="2 3" key="1">
    <citation type="journal article" date="2013" name="Genome Announc.">
        <title>Draft Genome Sequence of Cesiribacter andamanensis Strain AMV16T, Isolated from a Soil Sample from a Mud Volcano in the Andaman Islands, India.</title>
        <authorList>
            <person name="Shivaji S."/>
            <person name="Ara S."/>
            <person name="Begum Z."/>
            <person name="Srinivas T.N."/>
            <person name="Singh A."/>
            <person name="Kumar Pinnaka A."/>
        </authorList>
    </citation>
    <scope>NUCLEOTIDE SEQUENCE [LARGE SCALE GENOMIC DNA]</scope>
    <source>
        <strain evidence="2 3">AMV16</strain>
    </source>
</reference>
<name>M7N661_9BACT</name>
<dbReference type="EMBL" id="AODQ01000011">
    <property type="protein sequence ID" value="EMR04118.1"/>
    <property type="molecule type" value="Genomic_DNA"/>
</dbReference>
<evidence type="ECO:0000313" key="3">
    <source>
        <dbReference type="Proteomes" id="UP000011910"/>
    </source>
</evidence>
<dbReference type="STRING" id="1279009.ADICEAN_00741"/>
<organism evidence="2 3">
    <name type="scientific">Cesiribacter andamanensis AMV16</name>
    <dbReference type="NCBI Taxonomy" id="1279009"/>
    <lineage>
        <taxon>Bacteria</taxon>
        <taxon>Pseudomonadati</taxon>
        <taxon>Bacteroidota</taxon>
        <taxon>Cytophagia</taxon>
        <taxon>Cytophagales</taxon>
        <taxon>Cesiribacteraceae</taxon>
        <taxon>Cesiribacter</taxon>
    </lineage>
</organism>
<feature type="signal peptide" evidence="1">
    <location>
        <begin position="1"/>
        <end position="20"/>
    </location>
</feature>
<evidence type="ECO:0000313" key="2">
    <source>
        <dbReference type="EMBL" id="EMR04118.1"/>
    </source>
</evidence>
<sequence length="362" mass="39770">MQFRYWFLFLLSVGCLPALAQSLTPKYSNEFLSIGVGARALAMSGSQAAHVGGVTAGYWNPAGLLRVEADHSLALMHSEHFAGIAKFDYAAYSTPIDTLSSLGISLIRFGVDDIPDTRFLYDASGTLNYDNIRFFSAADYALLLSYARHIPQVPGLRAGASTKIVHRNVGKFANAWGFGLDAGLQWQRGGWQLGLMLRDITTTFNAWSINTELLQDVYAQTGNEVPENSLEITLPKAVLGVGRLFRFGEDLSLLAAADLVTTFDGPRNVLLKSDPVSVDPQLGMELGYKGVIWLRGGIGQFQQVRELNPERSKRYTMQPTGGLGVRLGMIRLDYALTDLGNVSDAPYSHIFSLTFNFRNKNE</sequence>
<protein>
    <recommendedName>
        <fullName evidence="4">Outer membrane protein transport protein (OMPP1/FadL/TodX)</fullName>
    </recommendedName>
</protein>
<comment type="caution">
    <text evidence="2">The sequence shown here is derived from an EMBL/GenBank/DDBJ whole genome shotgun (WGS) entry which is preliminary data.</text>
</comment>
<gene>
    <name evidence="2" type="ORF">ADICEAN_00741</name>
</gene>
<evidence type="ECO:0008006" key="4">
    <source>
        <dbReference type="Google" id="ProtNLM"/>
    </source>
</evidence>
<proteinExistence type="predicted"/>
<keyword evidence="3" id="KW-1185">Reference proteome</keyword>